<comment type="caution">
    <text evidence="1">The sequence shown here is derived from an EMBL/GenBank/DDBJ whole genome shotgun (WGS) entry which is preliminary data.</text>
</comment>
<name>A0A8H6C6K5_9LECA</name>
<dbReference type="Proteomes" id="UP000593566">
    <property type="component" value="Unassembled WGS sequence"/>
</dbReference>
<dbReference type="AlphaFoldDB" id="A0A8H6C6K5"/>
<reference evidence="1 2" key="1">
    <citation type="journal article" date="2020" name="Genomics">
        <title>Complete, high-quality genomes from long-read metagenomic sequencing of two wolf lichen thalli reveals enigmatic genome architecture.</title>
        <authorList>
            <person name="McKenzie S.K."/>
            <person name="Walston R.F."/>
            <person name="Allen J.L."/>
        </authorList>
    </citation>
    <scope>NUCLEOTIDE SEQUENCE [LARGE SCALE GENOMIC DNA]</scope>
    <source>
        <strain evidence="1">WasteWater1</strain>
    </source>
</reference>
<accession>A0A8H6C6K5</accession>
<protein>
    <submittedName>
        <fullName evidence="1">Uncharacterized protein</fullName>
    </submittedName>
</protein>
<dbReference type="EMBL" id="JACCJB010000024">
    <property type="protein sequence ID" value="KAF6217918.1"/>
    <property type="molecule type" value="Genomic_DNA"/>
</dbReference>
<proteinExistence type="predicted"/>
<evidence type="ECO:0000313" key="1">
    <source>
        <dbReference type="EMBL" id="KAF6217918.1"/>
    </source>
</evidence>
<dbReference type="RefSeq" id="XP_037147353.1">
    <property type="nucleotide sequence ID" value="XM_037297228.1"/>
</dbReference>
<gene>
    <name evidence="1" type="ORF">HO133_006330</name>
</gene>
<sequence length="95" mass="10508">MTEDRRTVAVKSHGHVVVATFYKISDELKQAKIETKVRWSEHEFENDLTGSAERFESEQPGATKGAAAAVWAAALHRILGSDFLQVSTNGLRIPI</sequence>
<organism evidence="1 2">
    <name type="scientific">Letharia lupina</name>
    <dbReference type="NCBI Taxonomy" id="560253"/>
    <lineage>
        <taxon>Eukaryota</taxon>
        <taxon>Fungi</taxon>
        <taxon>Dikarya</taxon>
        <taxon>Ascomycota</taxon>
        <taxon>Pezizomycotina</taxon>
        <taxon>Lecanoromycetes</taxon>
        <taxon>OSLEUM clade</taxon>
        <taxon>Lecanoromycetidae</taxon>
        <taxon>Lecanorales</taxon>
        <taxon>Lecanorineae</taxon>
        <taxon>Parmeliaceae</taxon>
        <taxon>Letharia</taxon>
    </lineage>
</organism>
<keyword evidence="2" id="KW-1185">Reference proteome</keyword>
<evidence type="ECO:0000313" key="2">
    <source>
        <dbReference type="Proteomes" id="UP000593566"/>
    </source>
</evidence>
<dbReference type="GeneID" id="59334731"/>